<dbReference type="AlphaFoldDB" id="Q2JE08"/>
<dbReference type="STRING" id="106370.Francci3_1104"/>
<evidence type="ECO:0000313" key="2">
    <source>
        <dbReference type="EMBL" id="ABD10484.1"/>
    </source>
</evidence>
<dbReference type="InterPro" id="IPR004291">
    <property type="entry name" value="Transposase_IS66_central"/>
</dbReference>
<protein>
    <submittedName>
        <fullName evidence="2">Transposase IS66</fullName>
    </submittedName>
</protein>
<sequence length="405" mass="44457">MRVVRRTTRRRRYRRACACYGPATVMAPGEPRALGKGLWTNRSLALLLVERYGAGRSLNSLVAGLARHGAVLAAPTLVGACAQAGVLLAPLVEAIRQRSQASWHLHADETSWKVFTPNGGGKPQRWWLWVSLGEDTVCFVIDQTRASSVLTGHLGLTEQADGTLTAPGGGERVLSSDFYAVYVSVGRRRAGLVNLYRVAHLRRYFPRARLSNPVQLEYWEKAWLDRFRALYTAHRELATAWARARDTPGPDADTRLAEAYTAWDGAIEAIDTARREQQASPGLQPAAKDALATLEREWDGVVAHRDYPMVDLDNNAAERAPRRPVVTRKNAYGSRTDDAAALAAAVWTVLGTAEKHGLNTLTYLTAYLDACGRAGGKPPQGTDLDRFLPWLASPDDLATWKQPPG</sequence>
<gene>
    <name evidence="2" type="ordered locus">Francci3_1104</name>
</gene>
<dbReference type="PANTHER" id="PTHR33678:SF2">
    <property type="match status" value="1"/>
</dbReference>
<organism evidence="2 3">
    <name type="scientific">Frankia casuarinae (strain DSM 45818 / CECT 9043 / HFP020203 / CcI3)</name>
    <dbReference type="NCBI Taxonomy" id="106370"/>
    <lineage>
        <taxon>Bacteria</taxon>
        <taxon>Bacillati</taxon>
        <taxon>Actinomycetota</taxon>
        <taxon>Actinomycetes</taxon>
        <taxon>Frankiales</taxon>
        <taxon>Frankiaceae</taxon>
        <taxon>Frankia</taxon>
    </lineage>
</organism>
<name>Q2JE08_FRACC</name>
<feature type="domain" description="Transposase IS66 central" evidence="1">
    <location>
        <begin position="36"/>
        <end position="340"/>
    </location>
</feature>
<keyword evidence="3" id="KW-1185">Reference proteome</keyword>
<proteinExistence type="predicted"/>
<reference evidence="2" key="1">
    <citation type="submission" date="2006-01" db="EMBL/GenBank/DDBJ databases">
        <authorList>
            <consortium name="US DOE Joint Genome Institute"/>
            <person name="Copeland A."/>
            <person name="Lucas S."/>
            <person name="Lapidus A."/>
            <person name="Barry K."/>
            <person name="Detter J.C."/>
            <person name="Glavina T."/>
            <person name="Hammon N."/>
            <person name="Israni S."/>
            <person name="Pitluck S."/>
            <person name="Goltsman E."/>
            <person name="Martinez M."/>
            <person name="Schmutz J."/>
            <person name="Larimer F."/>
            <person name="Land M."/>
            <person name="Kyrpides N."/>
            <person name="Lykidis A."/>
            <person name="Francino P."/>
            <person name="Benson D.R."/>
            <person name="Huang Y."/>
            <person name="Mastronunzio J."/>
            <person name="Bickhart D."/>
            <person name="Niemann J."/>
            <person name="Rawnsley T."/>
            <person name="Tisa L.S."/>
            <person name="Richardson P."/>
        </authorList>
    </citation>
    <scope>NUCLEOTIDE SEQUENCE</scope>
    <source>
        <strain evidence="2">CcI3</strain>
    </source>
</reference>
<dbReference type="eggNOG" id="COG4974">
    <property type="taxonomic scope" value="Bacteria"/>
</dbReference>
<dbReference type="KEGG" id="fra:Francci3_1104"/>
<dbReference type="PANTHER" id="PTHR33678">
    <property type="entry name" value="BLL1576 PROTEIN"/>
    <property type="match status" value="1"/>
</dbReference>
<dbReference type="Pfam" id="PF03050">
    <property type="entry name" value="DDE_Tnp_IS66"/>
    <property type="match status" value="1"/>
</dbReference>
<dbReference type="PhylomeDB" id="Q2JE08"/>
<evidence type="ECO:0000313" key="3">
    <source>
        <dbReference type="Proteomes" id="UP000001937"/>
    </source>
</evidence>
<dbReference type="HOGENOM" id="CLU_023034_1_2_11"/>
<accession>Q2JE08</accession>
<dbReference type="Proteomes" id="UP000001937">
    <property type="component" value="Chromosome"/>
</dbReference>
<evidence type="ECO:0000259" key="1">
    <source>
        <dbReference type="Pfam" id="PF03050"/>
    </source>
</evidence>
<dbReference type="EMBL" id="CP000249">
    <property type="protein sequence ID" value="ABD10484.1"/>
    <property type="molecule type" value="Genomic_DNA"/>
</dbReference>
<reference evidence="2" key="2">
    <citation type="journal article" date="2007" name="Genome Res.">
        <title>Genome characteristics of facultatively symbiotic Frankia sp. strains reflect host range and host plant biogeography.</title>
        <authorList>
            <person name="Normand P."/>
            <person name="Lapierre P."/>
            <person name="Tisa L.S."/>
            <person name="Gogarten J.P."/>
            <person name="Alloisio N."/>
            <person name="Bagnarol E."/>
            <person name="Bassi C.A."/>
            <person name="Berry A.M."/>
            <person name="Bickhart D.M."/>
            <person name="Choisne N."/>
            <person name="Couloux A."/>
            <person name="Cournoyer B."/>
            <person name="Cruveiller S."/>
            <person name="Daubin V."/>
            <person name="Demange N."/>
            <person name="Francino M.P."/>
            <person name="Goltsman E."/>
            <person name="Huang Y."/>
            <person name="Kopp O.R."/>
            <person name="Labarre L."/>
            <person name="Lapidus A."/>
            <person name="Lavire C."/>
            <person name="Marechal J."/>
            <person name="Martinez M."/>
            <person name="Mastronunzio J.E."/>
            <person name="Mullin B.C."/>
            <person name="Niemann J."/>
            <person name="Pujic P."/>
            <person name="Rawnsley T."/>
            <person name="Rouy Z."/>
            <person name="Schenowitz C."/>
            <person name="Sellstedt A."/>
            <person name="Tavares F."/>
            <person name="Tomkins J.P."/>
            <person name="Vallenet D."/>
            <person name="Valverde C."/>
            <person name="Wall L.G."/>
            <person name="Wang Y."/>
            <person name="Medigue C."/>
            <person name="Benson D.R."/>
        </authorList>
    </citation>
    <scope>NUCLEOTIDE SEQUENCE [LARGE SCALE GENOMIC DNA]</scope>
    <source>
        <strain evidence="2">CcI3</strain>
    </source>
</reference>
<dbReference type="InterPro" id="IPR052344">
    <property type="entry name" value="Transposase-related"/>
</dbReference>